<keyword evidence="1" id="KW-1133">Transmembrane helix</keyword>
<protein>
    <submittedName>
        <fullName evidence="2">Uncharacterized protein</fullName>
    </submittedName>
</protein>
<evidence type="ECO:0000256" key="1">
    <source>
        <dbReference type="SAM" id="Phobius"/>
    </source>
</evidence>
<proteinExistence type="predicted"/>
<keyword evidence="1" id="KW-0812">Transmembrane</keyword>
<dbReference type="EMBL" id="GBXM01013119">
    <property type="protein sequence ID" value="JAH95458.1"/>
    <property type="molecule type" value="Transcribed_RNA"/>
</dbReference>
<keyword evidence="1" id="KW-0472">Membrane</keyword>
<accession>A0A0E9X191</accession>
<reference evidence="2" key="1">
    <citation type="submission" date="2014-11" db="EMBL/GenBank/DDBJ databases">
        <authorList>
            <person name="Amaro Gonzalez C."/>
        </authorList>
    </citation>
    <scope>NUCLEOTIDE SEQUENCE</scope>
</reference>
<name>A0A0E9X191_ANGAN</name>
<sequence length="61" mass="6986">MCDFTTEHCSAAKMSGFELHLVLAFHFELIHPIQMIILELYLMKYEYPLLSLSVCSGSVPH</sequence>
<evidence type="ECO:0000313" key="2">
    <source>
        <dbReference type="EMBL" id="JAH95458.1"/>
    </source>
</evidence>
<dbReference type="AlphaFoldDB" id="A0A0E9X191"/>
<organism evidence="2">
    <name type="scientific">Anguilla anguilla</name>
    <name type="common">European freshwater eel</name>
    <name type="synonym">Muraena anguilla</name>
    <dbReference type="NCBI Taxonomy" id="7936"/>
    <lineage>
        <taxon>Eukaryota</taxon>
        <taxon>Metazoa</taxon>
        <taxon>Chordata</taxon>
        <taxon>Craniata</taxon>
        <taxon>Vertebrata</taxon>
        <taxon>Euteleostomi</taxon>
        <taxon>Actinopterygii</taxon>
        <taxon>Neopterygii</taxon>
        <taxon>Teleostei</taxon>
        <taxon>Anguilliformes</taxon>
        <taxon>Anguillidae</taxon>
        <taxon>Anguilla</taxon>
    </lineage>
</organism>
<reference evidence="2" key="2">
    <citation type="journal article" date="2015" name="Fish Shellfish Immunol.">
        <title>Early steps in the European eel (Anguilla anguilla)-Vibrio vulnificus interaction in the gills: Role of the RtxA13 toxin.</title>
        <authorList>
            <person name="Callol A."/>
            <person name="Pajuelo D."/>
            <person name="Ebbesson L."/>
            <person name="Teles M."/>
            <person name="MacKenzie S."/>
            <person name="Amaro C."/>
        </authorList>
    </citation>
    <scope>NUCLEOTIDE SEQUENCE</scope>
</reference>
<feature type="transmembrane region" description="Helical" evidence="1">
    <location>
        <begin position="20"/>
        <end position="42"/>
    </location>
</feature>